<feature type="domain" description="FAD-binding PCMH-type" evidence="5">
    <location>
        <begin position="30"/>
        <end position="201"/>
    </location>
</feature>
<name>M7SKM1_EUTLA</name>
<reference evidence="7" key="1">
    <citation type="journal article" date="2013" name="Genome Announc.">
        <title>Draft genome sequence of the grapevine dieback fungus Eutypa lata UCR-EL1.</title>
        <authorList>
            <person name="Blanco-Ulate B."/>
            <person name="Rolshausen P.E."/>
            <person name="Cantu D."/>
        </authorList>
    </citation>
    <scope>NUCLEOTIDE SEQUENCE [LARGE SCALE GENOMIC DNA]</scope>
    <source>
        <strain evidence="7">UCR-EL1</strain>
    </source>
</reference>
<dbReference type="GO" id="GO:0071949">
    <property type="term" value="F:FAD binding"/>
    <property type="evidence" value="ECO:0007669"/>
    <property type="project" value="InterPro"/>
</dbReference>
<evidence type="ECO:0000256" key="3">
    <source>
        <dbReference type="ARBA" id="ARBA00022827"/>
    </source>
</evidence>
<dbReference type="InterPro" id="IPR006094">
    <property type="entry name" value="Oxid_FAD_bind_N"/>
</dbReference>
<dbReference type="InterPro" id="IPR036318">
    <property type="entry name" value="FAD-bd_PCMH-like_sf"/>
</dbReference>
<dbReference type="AlphaFoldDB" id="M7SKM1"/>
<dbReference type="Gene3D" id="3.30.465.10">
    <property type="match status" value="1"/>
</dbReference>
<dbReference type="SUPFAM" id="SSF56176">
    <property type="entry name" value="FAD-binding/transporter-associated domain-like"/>
    <property type="match status" value="1"/>
</dbReference>
<dbReference type="PANTHER" id="PTHR42973">
    <property type="entry name" value="BINDING OXIDOREDUCTASE, PUTATIVE (AFU_ORTHOLOGUE AFUA_1G17690)-RELATED"/>
    <property type="match status" value="1"/>
</dbReference>
<sequence>MFDFQSRMQVLFPADPRYNSREESYWAVNTRLVPTCFVLPDSPQQVSGILKELVARKQQFAIKSGGHSPVPGTNNIEKGVTIDLSLLSKITFDESSETVHFGAGVRWKDVYGELSKYKRTVSGGRGGDVGVSGLLLGGGSSWMTAKNGWACDNVLSYEVVLADGRIITADRATNADLFRALKGGSNNFGIVTSFTMPTMPSDRIWGGIAASPDTAIPEVVNAMWHFTEEQADYQDSYLMAVIGYFPDFRANVASTAVFHANGESTGPEFSRWRELPKIVDMTNTTTIHRLSFDITLPPNYHDAWFTLCFKNDERIMKKAAEVHRVLVEELKAYVPDGDFITQCIFQPVPAIVAEHSVAAGGNVMGLERNSGNAILFQYAAMMKTAEQAAFVYPKLQAGLEAVRSFAASIDGGLMGWLYMNYADRTQDVLGSYGGDNVEIMKQVAAKYDPEQVFQKLCPGGWKISGLN</sequence>
<dbReference type="STRING" id="1287681.M7SKM1"/>
<evidence type="ECO:0000313" key="7">
    <source>
        <dbReference type="Proteomes" id="UP000012174"/>
    </source>
</evidence>
<gene>
    <name evidence="6" type="ORF">UCREL1_6106</name>
</gene>
<dbReference type="Proteomes" id="UP000012174">
    <property type="component" value="Unassembled WGS sequence"/>
</dbReference>
<proteinExistence type="inferred from homology"/>
<comment type="similarity">
    <text evidence="1">Belongs to the oxygen-dependent FAD-linked oxidoreductase family.</text>
</comment>
<dbReference type="Pfam" id="PF01565">
    <property type="entry name" value="FAD_binding_4"/>
    <property type="match status" value="1"/>
</dbReference>
<dbReference type="PROSITE" id="PS51387">
    <property type="entry name" value="FAD_PCMH"/>
    <property type="match status" value="1"/>
</dbReference>
<protein>
    <submittedName>
        <fullName evidence="6">Putative fad binding domain containing protein</fullName>
    </submittedName>
</protein>
<dbReference type="InterPro" id="IPR016169">
    <property type="entry name" value="FAD-bd_PCMH_sub2"/>
</dbReference>
<evidence type="ECO:0000259" key="5">
    <source>
        <dbReference type="PROSITE" id="PS51387"/>
    </source>
</evidence>
<evidence type="ECO:0000256" key="2">
    <source>
        <dbReference type="ARBA" id="ARBA00022630"/>
    </source>
</evidence>
<dbReference type="InterPro" id="IPR016166">
    <property type="entry name" value="FAD-bd_PCMH"/>
</dbReference>
<organism evidence="6 7">
    <name type="scientific">Eutypa lata (strain UCR-EL1)</name>
    <name type="common">Grapevine dieback disease fungus</name>
    <name type="synonym">Eutypa armeniacae</name>
    <dbReference type="NCBI Taxonomy" id="1287681"/>
    <lineage>
        <taxon>Eukaryota</taxon>
        <taxon>Fungi</taxon>
        <taxon>Dikarya</taxon>
        <taxon>Ascomycota</taxon>
        <taxon>Pezizomycotina</taxon>
        <taxon>Sordariomycetes</taxon>
        <taxon>Xylariomycetidae</taxon>
        <taxon>Xylariales</taxon>
        <taxon>Diatrypaceae</taxon>
        <taxon>Eutypa</taxon>
    </lineage>
</organism>
<evidence type="ECO:0000256" key="1">
    <source>
        <dbReference type="ARBA" id="ARBA00005466"/>
    </source>
</evidence>
<dbReference type="KEGG" id="ela:UCREL1_6106"/>
<accession>M7SKM1</accession>
<keyword evidence="2" id="KW-0285">Flavoprotein</keyword>
<dbReference type="PANTHER" id="PTHR42973:SF53">
    <property type="entry name" value="FAD-BINDING PCMH-TYPE DOMAIN-CONTAINING PROTEIN-RELATED"/>
    <property type="match status" value="1"/>
</dbReference>
<evidence type="ECO:0000313" key="6">
    <source>
        <dbReference type="EMBL" id="EMR66899.1"/>
    </source>
</evidence>
<dbReference type="eggNOG" id="KOG1231">
    <property type="taxonomic scope" value="Eukaryota"/>
</dbReference>
<keyword evidence="7" id="KW-1185">Reference proteome</keyword>
<dbReference type="GO" id="GO:0016491">
    <property type="term" value="F:oxidoreductase activity"/>
    <property type="evidence" value="ECO:0007669"/>
    <property type="project" value="UniProtKB-KW"/>
</dbReference>
<dbReference type="HOGENOM" id="CLU_018354_1_1_1"/>
<dbReference type="OrthoDB" id="2151789at2759"/>
<dbReference type="EMBL" id="KB706559">
    <property type="protein sequence ID" value="EMR66899.1"/>
    <property type="molecule type" value="Genomic_DNA"/>
</dbReference>
<keyword evidence="4" id="KW-0560">Oxidoreductase</keyword>
<evidence type="ECO:0000256" key="4">
    <source>
        <dbReference type="ARBA" id="ARBA00023002"/>
    </source>
</evidence>
<dbReference type="InterPro" id="IPR050416">
    <property type="entry name" value="FAD-linked_Oxidoreductase"/>
</dbReference>
<keyword evidence="3" id="KW-0274">FAD</keyword>
<dbReference type="OMA" id="ARQESYW"/>